<sequence>MRTFFLCALLAAAPSPPVSLKAGAAESGEEVSLTINGVGVPARVEAGIYLFGKLSVPSHPLRALLLRSTDGGAHWTEVLPAEEHSEVLFVRFVGCQGRALVGWSTEGPGQLTLFATSDCGATWKRRGRLPKAVWSEWPEQMDWKDGQRGTVWLTDANEENAPARAIATSDGGRTWSNLEQPPRVPPPEPPLEARGPTGVLWKVTPEERTIRVERQENGAPPEVRVLLPVSWRREGKKLVPAG</sequence>
<dbReference type="KEGG" id="cfus:CYFUS_006354"/>
<accession>A0A250JBN6</accession>
<evidence type="ECO:0000256" key="2">
    <source>
        <dbReference type="SAM" id="SignalP"/>
    </source>
</evidence>
<dbReference type="CDD" id="cd15482">
    <property type="entry name" value="Sialidase_non-viral"/>
    <property type="match status" value="1"/>
</dbReference>
<feature type="signal peptide" evidence="2">
    <location>
        <begin position="1"/>
        <end position="24"/>
    </location>
</feature>
<protein>
    <recommendedName>
        <fullName evidence="5">Exo-alpha-sialidase</fullName>
    </recommendedName>
</protein>
<gene>
    <name evidence="3" type="ORF">CYFUS_006354</name>
</gene>
<evidence type="ECO:0000313" key="3">
    <source>
        <dbReference type="EMBL" id="ATB40892.1"/>
    </source>
</evidence>
<proteinExistence type="predicted"/>
<dbReference type="Proteomes" id="UP000217257">
    <property type="component" value="Chromosome"/>
</dbReference>
<dbReference type="InterPro" id="IPR036278">
    <property type="entry name" value="Sialidase_sf"/>
</dbReference>
<dbReference type="AlphaFoldDB" id="A0A250JBN6"/>
<reference evidence="3 4" key="1">
    <citation type="submission" date="2017-06" db="EMBL/GenBank/DDBJ databases">
        <title>Sequencing and comparative analysis of myxobacterial genomes.</title>
        <authorList>
            <person name="Rupp O."/>
            <person name="Goesmann A."/>
            <person name="Sogaard-Andersen L."/>
        </authorList>
    </citation>
    <scope>NUCLEOTIDE SEQUENCE [LARGE SCALE GENOMIC DNA]</scope>
    <source>
        <strain evidence="3 4">DSM 52655</strain>
    </source>
</reference>
<feature type="chain" id="PRO_5012942177" description="Exo-alpha-sialidase" evidence="2">
    <location>
        <begin position="25"/>
        <end position="242"/>
    </location>
</feature>
<evidence type="ECO:0000313" key="4">
    <source>
        <dbReference type="Proteomes" id="UP000217257"/>
    </source>
</evidence>
<name>A0A250JBN6_9BACT</name>
<dbReference type="EMBL" id="CP022098">
    <property type="protein sequence ID" value="ATB40892.1"/>
    <property type="molecule type" value="Genomic_DNA"/>
</dbReference>
<dbReference type="InterPro" id="IPR015943">
    <property type="entry name" value="WD40/YVTN_repeat-like_dom_sf"/>
</dbReference>
<evidence type="ECO:0000256" key="1">
    <source>
        <dbReference type="SAM" id="MobiDB-lite"/>
    </source>
</evidence>
<feature type="region of interest" description="Disordered" evidence="1">
    <location>
        <begin position="168"/>
        <end position="199"/>
    </location>
</feature>
<keyword evidence="2" id="KW-0732">Signal</keyword>
<dbReference type="RefSeq" id="WP_095988691.1">
    <property type="nucleotide sequence ID" value="NZ_CP022098.1"/>
</dbReference>
<evidence type="ECO:0008006" key="5">
    <source>
        <dbReference type="Google" id="ProtNLM"/>
    </source>
</evidence>
<organism evidence="3 4">
    <name type="scientific">Cystobacter fuscus</name>
    <dbReference type="NCBI Taxonomy" id="43"/>
    <lineage>
        <taxon>Bacteria</taxon>
        <taxon>Pseudomonadati</taxon>
        <taxon>Myxococcota</taxon>
        <taxon>Myxococcia</taxon>
        <taxon>Myxococcales</taxon>
        <taxon>Cystobacterineae</taxon>
        <taxon>Archangiaceae</taxon>
        <taxon>Cystobacter</taxon>
    </lineage>
</organism>
<dbReference type="SUPFAM" id="SSF50939">
    <property type="entry name" value="Sialidases"/>
    <property type="match status" value="1"/>
</dbReference>
<dbReference type="Gene3D" id="2.130.10.10">
    <property type="entry name" value="YVTN repeat-like/Quinoprotein amine dehydrogenase"/>
    <property type="match status" value="1"/>
</dbReference>